<sequence>MGLLHKLWDETLAGPAPDSGLGKLRKYDSVSASDHFPISRSITIVRTSSDPSSFSLTPTGSPSSSRTPSPRTHSMSGTPVGDFKKLTRRKSSALASGGPADPTTPNMVIMSALDR</sequence>
<feature type="compositionally biased region" description="Low complexity" evidence="2">
    <location>
        <begin position="47"/>
        <end position="76"/>
    </location>
</feature>
<dbReference type="OrthoDB" id="2012405at2759"/>
<name>A0A834WCD8_9FABA</name>
<dbReference type="EMBL" id="JAAIUW010000009">
    <property type="protein sequence ID" value="KAF7813996.1"/>
    <property type="molecule type" value="Genomic_DNA"/>
</dbReference>
<evidence type="ECO:0000256" key="2">
    <source>
        <dbReference type="SAM" id="MobiDB-lite"/>
    </source>
</evidence>
<evidence type="ECO:0000256" key="1">
    <source>
        <dbReference type="ARBA" id="ARBA00010502"/>
    </source>
</evidence>
<feature type="region of interest" description="Disordered" evidence="2">
    <location>
        <begin position="47"/>
        <end position="115"/>
    </location>
</feature>
<gene>
    <name evidence="3" type="ORF">G2W53_027965</name>
</gene>
<evidence type="ECO:0000313" key="3">
    <source>
        <dbReference type="EMBL" id="KAF7813996.1"/>
    </source>
</evidence>
<comment type="similarity">
    <text evidence="1">Belongs to the DRM1/ARP family.</text>
</comment>
<protein>
    <submittedName>
        <fullName evidence="3">Dormancy-associated protein-like protein 4 isoform X1</fullName>
    </submittedName>
</protein>
<dbReference type="Pfam" id="PF05564">
    <property type="entry name" value="Auxin_repressed"/>
    <property type="match status" value="1"/>
</dbReference>
<dbReference type="AlphaFoldDB" id="A0A834WCD8"/>
<accession>A0A834WCD8</accession>
<comment type="caution">
    <text evidence="3">The sequence shown here is derived from an EMBL/GenBank/DDBJ whole genome shotgun (WGS) entry which is preliminary data.</text>
</comment>
<evidence type="ECO:0000313" key="4">
    <source>
        <dbReference type="Proteomes" id="UP000634136"/>
    </source>
</evidence>
<dbReference type="PANTHER" id="PTHR33565:SF20">
    <property type="entry name" value="DORMANCY-ASSOCIATED PROTEIN HOMOLOG 4"/>
    <property type="match status" value="1"/>
</dbReference>
<reference evidence="3" key="1">
    <citation type="submission" date="2020-09" db="EMBL/GenBank/DDBJ databases">
        <title>Genome-Enabled Discovery of Anthraquinone Biosynthesis in Senna tora.</title>
        <authorList>
            <person name="Kang S.-H."/>
            <person name="Pandey R.P."/>
            <person name="Lee C.-M."/>
            <person name="Sim J.-S."/>
            <person name="Jeong J.-T."/>
            <person name="Choi B.-S."/>
            <person name="Jung M."/>
            <person name="Ginzburg D."/>
            <person name="Zhao K."/>
            <person name="Won S.Y."/>
            <person name="Oh T.-J."/>
            <person name="Yu Y."/>
            <person name="Kim N.-H."/>
            <person name="Lee O.R."/>
            <person name="Lee T.-H."/>
            <person name="Bashyal P."/>
            <person name="Kim T.-S."/>
            <person name="Lee W.-H."/>
            <person name="Kawkins C."/>
            <person name="Kim C.-K."/>
            <person name="Kim J.S."/>
            <person name="Ahn B.O."/>
            <person name="Rhee S.Y."/>
            <person name="Sohng J.K."/>
        </authorList>
    </citation>
    <scope>NUCLEOTIDE SEQUENCE</scope>
    <source>
        <tissue evidence="3">Leaf</tissue>
    </source>
</reference>
<dbReference type="PANTHER" id="PTHR33565">
    <property type="entry name" value="DORMANCY-ASSOCIATED PROTEIN 1"/>
    <property type="match status" value="1"/>
</dbReference>
<keyword evidence="4" id="KW-1185">Reference proteome</keyword>
<proteinExistence type="inferred from homology"/>
<organism evidence="3 4">
    <name type="scientific">Senna tora</name>
    <dbReference type="NCBI Taxonomy" id="362788"/>
    <lineage>
        <taxon>Eukaryota</taxon>
        <taxon>Viridiplantae</taxon>
        <taxon>Streptophyta</taxon>
        <taxon>Embryophyta</taxon>
        <taxon>Tracheophyta</taxon>
        <taxon>Spermatophyta</taxon>
        <taxon>Magnoliopsida</taxon>
        <taxon>eudicotyledons</taxon>
        <taxon>Gunneridae</taxon>
        <taxon>Pentapetalae</taxon>
        <taxon>rosids</taxon>
        <taxon>fabids</taxon>
        <taxon>Fabales</taxon>
        <taxon>Fabaceae</taxon>
        <taxon>Caesalpinioideae</taxon>
        <taxon>Cassia clade</taxon>
        <taxon>Senna</taxon>
    </lineage>
</organism>
<dbReference type="InterPro" id="IPR008406">
    <property type="entry name" value="DRM/ARP"/>
</dbReference>
<dbReference type="Proteomes" id="UP000634136">
    <property type="component" value="Unassembled WGS sequence"/>
</dbReference>